<evidence type="ECO:0000256" key="1">
    <source>
        <dbReference type="ARBA" id="ARBA00009437"/>
    </source>
</evidence>
<dbReference type="SUPFAM" id="SSF53850">
    <property type="entry name" value="Periplasmic binding protein-like II"/>
    <property type="match status" value="1"/>
</dbReference>
<comment type="similarity">
    <text evidence="1">Belongs to the LysR transcriptional regulatory family.</text>
</comment>
<keyword evidence="7" id="KW-1185">Reference proteome</keyword>
<keyword evidence="3 6" id="KW-0238">DNA-binding</keyword>
<dbReference type="SUPFAM" id="SSF46785">
    <property type="entry name" value="Winged helix' DNA-binding domain"/>
    <property type="match status" value="1"/>
</dbReference>
<dbReference type="GO" id="GO:0003700">
    <property type="term" value="F:DNA-binding transcription factor activity"/>
    <property type="evidence" value="ECO:0007669"/>
    <property type="project" value="InterPro"/>
</dbReference>
<evidence type="ECO:0000256" key="3">
    <source>
        <dbReference type="ARBA" id="ARBA00023125"/>
    </source>
</evidence>
<dbReference type="PANTHER" id="PTHR30118:SF15">
    <property type="entry name" value="TRANSCRIPTIONAL REGULATORY PROTEIN"/>
    <property type="match status" value="1"/>
</dbReference>
<dbReference type="Gene3D" id="1.10.10.10">
    <property type="entry name" value="Winged helix-like DNA-binding domain superfamily/Winged helix DNA-binding domain"/>
    <property type="match status" value="1"/>
</dbReference>
<dbReference type="Pfam" id="PF03466">
    <property type="entry name" value="LysR_substrate"/>
    <property type="match status" value="1"/>
</dbReference>
<proteinExistence type="inferred from homology"/>
<keyword evidence="2" id="KW-0805">Transcription regulation</keyword>
<dbReference type="EMBL" id="JACIEJ010000010">
    <property type="protein sequence ID" value="MBB3987501.1"/>
    <property type="molecule type" value="Genomic_DNA"/>
</dbReference>
<name>A0A7W6DQT4_9RHOB</name>
<evidence type="ECO:0000313" key="7">
    <source>
        <dbReference type="Proteomes" id="UP000541426"/>
    </source>
</evidence>
<dbReference type="Pfam" id="PF00126">
    <property type="entry name" value="HTH_1"/>
    <property type="match status" value="1"/>
</dbReference>
<reference evidence="6 7" key="1">
    <citation type="submission" date="2020-08" db="EMBL/GenBank/DDBJ databases">
        <title>Genomic Encyclopedia of Type Strains, Phase IV (KMG-IV): sequencing the most valuable type-strain genomes for metagenomic binning, comparative biology and taxonomic classification.</title>
        <authorList>
            <person name="Goeker M."/>
        </authorList>
    </citation>
    <scope>NUCLEOTIDE SEQUENCE [LARGE SCALE GENOMIC DNA]</scope>
    <source>
        <strain evidence="6 7">DSM 102235</strain>
    </source>
</reference>
<evidence type="ECO:0000256" key="2">
    <source>
        <dbReference type="ARBA" id="ARBA00023015"/>
    </source>
</evidence>
<dbReference type="InterPro" id="IPR036390">
    <property type="entry name" value="WH_DNA-bd_sf"/>
</dbReference>
<dbReference type="GO" id="GO:0003677">
    <property type="term" value="F:DNA binding"/>
    <property type="evidence" value="ECO:0007669"/>
    <property type="project" value="UniProtKB-KW"/>
</dbReference>
<dbReference type="RefSeq" id="WP_221235637.1">
    <property type="nucleotide sequence ID" value="NZ_BAABBZ010000011.1"/>
</dbReference>
<dbReference type="PANTHER" id="PTHR30118">
    <property type="entry name" value="HTH-TYPE TRANSCRIPTIONAL REGULATOR LEUO-RELATED"/>
    <property type="match status" value="1"/>
</dbReference>
<comment type="caution">
    <text evidence="6">The sequence shown here is derived from an EMBL/GenBank/DDBJ whole genome shotgun (WGS) entry which is preliminary data.</text>
</comment>
<sequence length="313" mass="35040">MIPSRRIDLNLMELLLQIYDAQSVSVAGSNLGLSQPATSNALKRLRQMLDDPLFVRGGQGMEPTPFTERIVPNIREHLSGIASVLNDAATFDAANSRRTFRLSLSGLGEQVFLAPLARRVFEHAPGIRLENASSPFLDLYRTLATRESEMAIGLLEMHDPQLRQVHLFNEDYRVIGPPGLSRQRAATVDLGQERIVMAVPSLTYADDVEKVLAERGLADNVCMRIRNFGALPELLSTLNAFAIVPGYLGRRMVEAAQATFLDMKLPKGRQKVQLVWHINTLHDPGCVWLREQIRDLFQSNDICDEAAQRSDRR</sequence>
<evidence type="ECO:0000313" key="6">
    <source>
        <dbReference type="EMBL" id="MBB3987501.1"/>
    </source>
</evidence>
<evidence type="ECO:0000256" key="4">
    <source>
        <dbReference type="ARBA" id="ARBA00023163"/>
    </source>
</evidence>
<accession>A0A7W6DQT4</accession>
<dbReference type="PRINTS" id="PR00039">
    <property type="entry name" value="HTHLYSR"/>
</dbReference>
<feature type="domain" description="HTH lysR-type" evidence="5">
    <location>
        <begin position="7"/>
        <end position="64"/>
    </location>
</feature>
<evidence type="ECO:0000259" key="5">
    <source>
        <dbReference type="PROSITE" id="PS50931"/>
    </source>
</evidence>
<keyword evidence="4" id="KW-0804">Transcription</keyword>
<organism evidence="6 7">
    <name type="scientific">Sagittula marina</name>
    <dbReference type="NCBI Taxonomy" id="943940"/>
    <lineage>
        <taxon>Bacteria</taxon>
        <taxon>Pseudomonadati</taxon>
        <taxon>Pseudomonadota</taxon>
        <taxon>Alphaproteobacteria</taxon>
        <taxon>Rhodobacterales</taxon>
        <taxon>Roseobacteraceae</taxon>
        <taxon>Sagittula</taxon>
    </lineage>
</organism>
<dbReference type="Gene3D" id="3.40.190.10">
    <property type="entry name" value="Periplasmic binding protein-like II"/>
    <property type="match status" value="2"/>
</dbReference>
<dbReference type="PROSITE" id="PS50931">
    <property type="entry name" value="HTH_LYSR"/>
    <property type="match status" value="1"/>
</dbReference>
<protein>
    <submittedName>
        <fullName evidence="6">DNA-binding transcriptional LysR family regulator</fullName>
    </submittedName>
</protein>
<gene>
    <name evidence="6" type="ORF">GGQ68_003848</name>
</gene>
<dbReference type="InterPro" id="IPR005119">
    <property type="entry name" value="LysR_subst-bd"/>
</dbReference>
<dbReference type="Proteomes" id="UP000541426">
    <property type="component" value="Unassembled WGS sequence"/>
</dbReference>
<dbReference type="AlphaFoldDB" id="A0A7W6DQT4"/>
<dbReference type="InterPro" id="IPR050389">
    <property type="entry name" value="LysR-type_TF"/>
</dbReference>
<dbReference type="InterPro" id="IPR000847">
    <property type="entry name" value="LysR_HTH_N"/>
</dbReference>
<dbReference type="InterPro" id="IPR036388">
    <property type="entry name" value="WH-like_DNA-bd_sf"/>
</dbReference>